<protein>
    <submittedName>
        <fullName evidence="1">Uncharacterized protein</fullName>
    </submittedName>
</protein>
<gene>
    <name evidence="1" type="ORF">PZT46_06730</name>
</gene>
<sequence length="53" mass="5905">MNRTCKPPGKPMYIKCLSASHQEFACVQLAGDEATSLYPQDFAQLCRDKVLVT</sequence>
<comment type="caution">
    <text evidence="1">The sequence shown here is derived from an EMBL/GenBank/DDBJ whole genome shotgun (WGS) entry which is preliminary data.</text>
</comment>
<dbReference type="EMBL" id="JARELW010000002">
    <property type="protein sequence ID" value="MEA8798951.1"/>
    <property type="molecule type" value="Genomic_DNA"/>
</dbReference>
<evidence type="ECO:0000313" key="1">
    <source>
        <dbReference type="EMBL" id="MEA8798951.1"/>
    </source>
</evidence>
<dbReference type="Proteomes" id="UP001303386">
    <property type="component" value="Unassembled WGS sequence"/>
</dbReference>
<proteinExistence type="predicted"/>
<name>A0AAW9LLG6_KLEAE</name>
<dbReference type="AlphaFoldDB" id="A0AAW9LLG6"/>
<accession>A0AAW9LLG6</accession>
<reference evidence="1" key="1">
    <citation type="journal article" date="2023" name="J. Hosp. Infect.">
        <title>Cross-contamination of carbapenem-resistant Gram-negative bacteria between patients and hospital environment in the first year of a newly built surgical ward.</title>
        <authorList>
            <person name="Boutin S."/>
            <person name="Scherrer M."/>
            <person name="Spath I."/>
            <person name="Kocer K."/>
            <person name="Heeg K."/>
            <person name="Nurjadi D."/>
        </authorList>
    </citation>
    <scope>NUCLEOTIDE SEQUENCE</scope>
    <source>
        <strain evidence="1">KE10384</strain>
    </source>
</reference>
<dbReference type="RefSeq" id="WP_180243944.1">
    <property type="nucleotide sequence ID" value="NZ_JAAFFF010000004.1"/>
</dbReference>
<organism evidence="1 2">
    <name type="scientific">Klebsiella aerogenes</name>
    <name type="common">Enterobacter aerogenes</name>
    <dbReference type="NCBI Taxonomy" id="548"/>
    <lineage>
        <taxon>Bacteria</taxon>
        <taxon>Pseudomonadati</taxon>
        <taxon>Pseudomonadota</taxon>
        <taxon>Gammaproteobacteria</taxon>
        <taxon>Enterobacterales</taxon>
        <taxon>Enterobacteriaceae</taxon>
        <taxon>Klebsiella/Raoultella group</taxon>
        <taxon>Klebsiella</taxon>
    </lineage>
</organism>
<evidence type="ECO:0000313" key="2">
    <source>
        <dbReference type="Proteomes" id="UP001303386"/>
    </source>
</evidence>